<gene>
    <name evidence="2" type="ORF">GCM10009838_65240</name>
</gene>
<keyword evidence="3" id="KW-1185">Reference proteome</keyword>
<evidence type="ECO:0000313" key="3">
    <source>
        <dbReference type="Proteomes" id="UP001499854"/>
    </source>
</evidence>
<protein>
    <submittedName>
        <fullName evidence="2">Uncharacterized protein</fullName>
    </submittedName>
</protein>
<organism evidence="2 3">
    <name type="scientific">Catenulispora subtropica</name>
    <dbReference type="NCBI Taxonomy" id="450798"/>
    <lineage>
        <taxon>Bacteria</taxon>
        <taxon>Bacillati</taxon>
        <taxon>Actinomycetota</taxon>
        <taxon>Actinomycetes</taxon>
        <taxon>Catenulisporales</taxon>
        <taxon>Catenulisporaceae</taxon>
        <taxon>Catenulispora</taxon>
    </lineage>
</organism>
<dbReference type="Proteomes" id="UP001499854">
    <property type="component" value="Unassembled WGS sequence"/>
</dbReference>
<accession>A0ABN2STU0</accession>
<dbReference type="RefSeq" id="WP_344661003.1">
    <property type="nucleotide sequence ID" value="NZ_BAAAQM010000047.1"/>
</dbReference>
<dbReference type="EMBL" id="BAAAQM010000047">
    <property type="protein sequence ID" value="GAA1992433.1"/>
    <property type="molecule type" value="Genomic_DNA"/>
</dbReference>
<name>A0ABN2STU0_9ACTN</name>
<evidence type="ECO:0000256" key="1">
    <source>
        <dbReference type="SAM" id="MobiDB-lite"/>
    </source>
</evidence>
<feature type="region of interest" description="Disordered" evidence="1">
    <location>
        <begin position="1"/>
        <end position="25"/>
    </location>
</feature>
<reference evidence="2 3" key="1">
    <citation type="journal article" date="2019" name="Int. J. Syst. Evol. Microbiol.">
        <title>The Global Catalogue of Microorganisms (GCM) 10K type strain sequencing project: providing services to taxonomists for standard genome sequencing and annotation.</title>
        <authorList>
            <consortium name="The Broad Institute Genomics Platform"/>
            <consortium name="The Broad Institute Genome Sequencing Center for Infectious Disease"/>
            <person name="Wu L."/>
            <person name="Ma J."/>
        </authorList>
    </citation>
    <scope>NUCLEOTIDE SEQUENCE [LARGE SCALE GENOMIC DNA]</scope>
    <source>
        <strain evidence="2 3">JCM 16013</strain>
    </source>
</reference>
<proteinExistence type="predicted"/>
<sequence length="140" mass="16353">MPRNRPSAVRAAHPAPPKFSRPYSEVDGLSRRTTEILRRLEAGRFQPGYVADAVASYRGLLRQPGRILYVDIDDCPCCDPVHFRDQLDDVIRALPRGGGNDLRRLVAKLDREFERRTLPDIYAEPNGDHRWWRYRQRQRD</sequence>
<comment type="caution">
    <text evidence="2">The sequence shown here is derived from an EMBL/GenBank/DDBJ whole genome shotgun (WGS) entry which is preliminary data.</text>
</comment>
<evidence type="ECO:0000313" key="2">
    <source>
        <dbReference type="EMBL" id="GAA1992433.1"/>
    </source>
</evidence>